<dbReference type="EMBL" id="LGRX02006693">
    <property type="protein sequence ID" value="KAK3276222.1"/>
    <property type="molecule type" value="Genomic_DNA"/>
</dbReference>
<accession>A0AAE0GDY6</accession>
<evidence type="ECO:0000313" key="2">
    <source>
        <dbReference type="EMBL" id="KAK3276222.1"/>
    </source>
</evidence>
<evidence type="ECO:0000256" key="1">
    <source>
        <dbReference type="SAM" id="MobiDB-lite"/>
    </source>
</evidence>
<evidence type="ECO:0000313" key="3">
    <source>
        <dbReference type="Proteomes" id="UP001190700"/>
    </source>
</evidence>
<dbReference type="AlphaFoldDB" id="A0AAE0GDY6"/>
<proteinExistence type="predicted"/>
<feature type="compositionally biased region" description="Basic and acidic residues" evidence="1">
    <location>
        <begin position="1"/>
        <end position="10"/>
    </location>
</feature>
<sequence length="137" mass="15817">MVKGAEDVMRDAPQGQPDNTRDADVDEIHLVKVAFAWDTRWYSTLYEKINKYEPLLRTLRRRGYKVFLHPMIFGVTGSVNEHNERALTKHHLGFRRKEAAALLKTISGKAVEWATKIRNSQNEAERELTSKNSKKPP</sequence>
<comment type="caution">
    <text evidence="2">The sequence shown here is derived from an EMBL/GenBank/DDBJ whole genome shotgun (WGS) entry which is preliminary data.</text>
</comment>
<dbReference type="Proteomes" id="UP001190700">
    <property type="component" value="Unassembled WGS sequence"/>
</dbReference>
<organism evidence="2 3">
    <name type="scientific">Cymbomonas tetramitiformis</name>
    <dbReference type="NCBI Taxonomy" id="36881"/>
    <lineage>
        <taxon>Eukaryota</taxon>
        <taxon>Viridiplantae</taxon>
        <taxon>Chlorophyta</taxon>
        <taxon>Pyramimonadophyceae</taxon>
        <taxon>Pyramimonadales</taxon>
        <taxon>Pyramimonadaceae</taxon>
        <taxon>Cymbomonas</taxon>
    </lineage>
</organism>
<keyword evidence="3" id="KW-1185">Reference proteome</keyword>
<protein>
    <submittedName>
        <fullName evidence="2">Uncharacterized protein</fullName>
    </submittedName>
</protein>
<feature type="region of interest" description="Disordered" evidence="1">
    <location>
        <begin position="1"/>
        <end position="23"/>
    </location>
</feature>
<name>A0AAE0GDY6_9CHLO</name>
<reference evidence="2 3" key="1">
    <citation type="journal article" date="2015" name="Genome Biol. Evol.">
        <title>Comparative Genomics of a Bacterivorous Green Alga Reveals Evolutionary Causalities and Consequences of Phago-Mixotrophic Mode of Nutrition.</title>
        <authorList>
            <person name="Burns J.A."/>
            <person name="Paasch A."/>
            <person name="Narechania A."/>
            <person name="Kim E."/>
        </authorList>
    </citation>
    <scope>NUCLEOTIDE SEQUENCE [LARGE SCALE GENOMIC DNA]</scope>
    <source>
        <strain evidence="2 3">PLY_AMNH</strain>
    </source>
</reference>
<gene>
    <name evidence="2" type="ORF">CYMTET_15689</name>
</gene>